<dbReference type="InterPro" id="IPR019906">
    <property type="entry name" value="Ribosomal_uL6_bac-type"/>
</dbReference>
<sequence length="178" mass="19737">MSRIGKKPISIPDGIEVKVDNSKIIFKGKKESKELETHGRVGIKLEDKQLSFSLLDDMPQSRAFWGTYRALANNIVVGLHEGFTKTLEINGVGYKANVSGKTLELALGFSHPIKYPIPENVEIGVEKNTITIKGSDKQQIGQIAAEIREFRPPEPYKGKGVKYSDEVILRKAGKTSKK</sequence>
<evidence type="ECO:0000313" key="13">
    <source>
        <dbReference type="Proteomes" id="UP000188298"/>
    </source>
</evidence>
<keyword evidence="4 6" id="KW-0699">rRNA-binding</keyword>
<evidence type="ECO:0000256" key="2">
    <source>
        <dbReference type="ARBA" id="ARBA00022980"/>
    </source>
</evidence>
<dbReference type="Proteomes" id="UP000029857">
    <property type="component" value="Unassembled WGS sequence"/>
</dbReference>
<evidence type="ECO:0000256" key="1">
    <source>
        <dbReference type="ARBA" id="ARBA00009356"/>
    </source>
</evidence>
<evidence type="ECO:0000313" key="8">
    <source>
        <dbReference type="EMBL" id="AQQ59439.1"/>
    </source>
</evidence>
<evidence type="ECO:0000313" key="11">
    <source>
        <dbReference type="Proteomes" id="UP000029857"/>
    </source>
</evidence>
<dbReference type="InterPro" id="IPR002358">
    <property type="entry name" value="Ribosomal_uL6_CS"/>
</dbReference>
<dbReference type="Pfam" id="PF00347">
    <property type="entry name" value="Ribosomal_L6"/>
    <property type="match status" value="2"/>
</dbReference>
<dbReference type="Gene3D" id="3.90.930.12">
    <property type="entry name" value="Ribosomal protein L6, alpha-beta domain"/>
    <property type="match status" value="2"/>
</dbReference>
<keyword evidence="2 4" id="KW-0689">Ribosomal protein</keyword>
<feature type="domain" description="Large ribosomal subunit protein uL6 alpha-beta" evidence="7">
    <location>
        <begin position="11"/>
        <end position="82"/>
    </location>
</feature>
<dbReference type="EMBL" id="JRPJ02000004">
    <property type="protein sequence ID" value="TLE11652.1"/>
    <property type="molecule type" value="Genomic_DNA"/>
</dbReference>
<dbReference type="GO" id="GO:0022625">
    <property type="term" value="C:cytosolic large ribosomal subunit"/>
    <property type="evidence" value="ECO:0007669"/>
    <property type="project" value="UniProtKB-UniRule"/>
</dbReference>
<reference evidence="11 12" key="1">
    <citation type="journal article" date="2014" name="Genome Announc.">
        <title>Draft genome sequences of eight enterohepatic helicobacter species isolated from both laboratory and wild rodents.</title>
        <authorList>
            <person name="Sheh A."/>
            <person name="Shen Z."/>
            <person name="Fox J.G."/>
        </authorList>
    </citation>
    <scope>NUCLEOTIDE SEQUENCE [LARGE SCALE GENOMIC DNA]</scope>
    <source>
        <strain evidence="10 11">ATCC 49320</strain>
        <strain evidence="9 12">Missouri</strain>
    </source>
</reference>
<dbReference type="GO" id="GO:0003735">
    <property type="term" value="F:structural constituent of ribosome"/>
    <property type="evidence" value="ECO:0007669"/>
    <property type="project" value="UniProtKB-UniRule"/>
</dbReference>
<keyword evidence="4 6" id="KW-0694">RNA-binding</keyword>
<evidence type="ECO:0000313" key="12">
    <source>
        <dbReference type="Proteomes" id="UP000029870"/>
    </source>
</evidence>
<evidence type="ECO:0000259" key="7">
    <source>
        <dbReference type="Pfam" id="PF00347"/>
    </source>
</evidence>
<dbReference type="PANTHER" id="PTHR11655:SF14">
    <property type="entry name" value="LARGE RIBOSOMAL SUBUNIT PROTEIN UL6M"/>
    <property type="match status" value="1"/>
</dbReference>
<dbReference type="PRINTS" id="PR00059">
    <property type="entry name" value="RIBOSOMALL6"/>
</dbReference>
<accession>A0A099VA59</accession>
<dbReference type="EMBL" id="CP019645">
    <property type="protein sequence ID" value="AQQ59439.1"/>
    <property type="molecule type" value="Genomic_DNA"/>
</dbReference>
<dbReference type="RefSeq" id="WP_004086460.1">
    <property type="nucleotide sequence ID" value="NZ_CAMCCI010000002.1"/>
</dbReference>
<protein>
    <recommendedName>
        <fullName evidence="4">Large ribosomal subunit protein uL6</fullName>
    </recommendedName>
</protein>
<dbReference type="Proteomes" id="UP000188298">
    <property type="component" value="Chromosome"/>
</dbReference>
<dbReference type="GO" id="GO:0002181">
    <property type="term" value="P:cytoplasmic translation"/>
    <property type="evidence" value="ECO:0007669"/>
    <property type="project" value="TreeGrafter"/>
</dbReference>
<dbReference type="SUPFAM" id="SSF56053">
    <property type="entry name" value="Ribosomal protein L6"/>
    <property type="match status" value="2"/>
</dbReference>
<reference evidence="8 13" key="2">
    <citation type="submission" date="2017-02" db="EMBL/GenBank/DDBJ databases">
        <title>Whole genome sequencing of Helicobacter bilis strain AAQJH.</title>
        <authorList>
            <person name="Conlan S."/>
            <person name="Thomas P.J."/>
            <person name="Mullikin J."/>
            <person name="Palmore T.N."/>
            <person name="Frank K.M."/>
            <person name="Segre J.A."/>
        </authorList>
    </citation>
    <scope>NUCLEOTIDE SEQUENCE [LARGE SCALE GENOMIC DNA]</scope>
    <source>
        <strain evidence="8 13">AAQJH</strain>
    </source>
</reference>
<dbReference type="FunFam" id="3.90.930.12:FF:000001">
    <property type="entry name" value="50S ribosomal protein L6"/>
    <property type="match status" value="1"/>
</dbReference>
<comment type="function">
    <text evidence="4 6">This protein binds to the 23S rRNA, and is important in its secondary structure. It is located near the subunit interface in the base of the L7/L12 stalk, and near the tRNA binding site of the peptidyltransferase center.</text>
</comment>
<dbReference type="PROSITE" id="PS00525">
    <property type="entry name" value="RIBOSOMAL_L6_1"/>
    <property type="match status" value="1"/>
</dbReference>
<organism evidence="10 11">
    <name type="scientific">Helicobacter bilis</name>
    <dbReference type="NCBI Taxonomy" id="37372"/>
    <lineage>
        <taxon>Bacteria</taxon>
        <taxon>Pseudomonadati</taxon>
        <taxon>Campylobacterota</taxon>
        <taxon>Epsilonproteobacteria</taxon>
        <taxon>Campylobacterales</taxon>
        <taxon>Helicobacteraceae</taxon>
        <taxon>Helicobacter</taxon>
    </lineage>
</organism>
<dbReference type="InterPro" id="IPR020040">
    <property type="entry name" value="Ribosomal_uL6_a/b-dom"/>
</dbReference>
<dbReference type="NCBIfam" id="TIGR03654">
    <property type="entry name" value="L6_bact"/>
    <property type="match status" value="1"/>
</dbReference>
<evidence type="ECO:0000313" key="9">
    <source>
        <dbReference type="EMBL" id="TLE05509.1"/>
    </source>
</evidence>
<dbReference type="PIRSF" id="PIRSF002162">
    <property type="entry name" value="Ribosomal_L6"/>
    <property type="match status" value="1"/>
</dbReference>
<evidence type="ECO:0000256" key="3">
    <source>
        <dbReference type="ARBA" id="ARBA00023274"/>
    </source>
</evidence>
<evidence type="ECO:0000256" key="6">
    <source>
        <dbReference type="RuleBase" id="RU003870"/>
    </source>
</evidence>
<dbReference type="Proteomes" id="UP000029870">
    <property type="component" value="Unassembled WGS sequence"/>
</dbReference>
<comment type="subunit">
    <text evidence="4">Part of the 50S ribosomal subunit.</text>
</comment>
<dbReference type="GeneID" id="60656461"/>
<dbReference type="EMBL" id="JRPH02000007">
    <property type="protein sequence ID" value="TLE05509.1"/>
    <property type="molecule type" value="Genomic_DNA"/>
</dbReference>
<gene>
    <name evidence="4" type="primary">rplF</name>
    <name evidence="9" type="ORF">LS77_003320</name>
    <name evidence="10" type="ORF">LS79_001980</name>
    <name evidence="8" type="ORF">XJ32_04300</name>
</gene>
<dbReference type="PANTHER" id="PTHR11655">
    <property type="entry name" value="60S/50S RIBOSOMAL PROTEIN L6/L9"/>
    <property type="match status" value="1"/>
</dbReference>
<dbReference type="InterPro" id="IPR036789">
    <property type="entry name" value="Ribosomal_uL6-like_a/b-dom_sf"/>
</dbReference>
<dbReference type="KEGG" id="hbl:XJ32_04300"/>
<dbReference type="HAMAP" id="MF_01365_B">
    <property type="entry name" value="Ribosomal_uL6_B"/>
    <property type="match status" value="1"/>
</dbReference>
<comment type="similarity">
    <text evidence="1 4 5">Belongs to the universal ribosomal protein uL6 family.</text>
</comment>
<reference evidence="10" key="3">
    <citation type="submission" date="2018-04" db="EMBL/GenBank/DDBJ databases">
        <authorList>
            <person name="Sheh A."/>
            <person name="Shen Z."/>
            <person name="Mannion A.J."/>
            <person name="Fox J.G."/>
        </authorList>
    </citation>
    <scope>NUCLEOTIDE SEQUENCE</scope>
    <source>
        <strain evidence="10">ATCC 49320</strain>
        <strain evidence="9">Missouri</strain>
    </source>
</reference>
<evidence type="ECO:0000256" key="4">
    <source>
        <dbReference type="HAMAP-Rule" id="MF_01365"/>
    </source>
</evidence>
<feature type="domain" description="Large ribosomal subunit protein uL6 alpha-beta" evidence="7">
    <location>
        <begin position="91"/>
        <end position="163"/>
    </location>
</feature>
<dbReference type="AlphaFoldDB" id="A0A099VA59"/>
<proteinExistence type="inferred from homology"/>
<evidence type="ECO:0000313" key="10">
    <source>
        <dbReference type="EMBL" id="TLE11652.1"/>
    </source>
</evidence>
<dbReference type="InterPro" id="IPR000702">
    <property type="entry name" value="Ribosomal_uL6-like"/>
</dbReference>
<evidence type="ECO:0000256" key="5">
    <source>
        <dbReference type="RuleBase" id="RU003869"/>
    </source>
</evidence>
<keyword evidence="3 4" id="KW-0687">Ribonucleoprotein</keyword>
<name>A0A099VA59_9HELI</name>
<dbReference type="GO" id="GO:0019843">
    <property type="term" value="F:rRNA binding"/>
    <property type="evidence" value="ECO:0007669"/>
    <property type="project" value="UniProtKB-UniRule"/>
</dbReference>
<dbReference type="STRING" id="37372.XJ32_04300"/>